<feature type="non-terminal residue" evidence="2">
    <location>
        <position position="1"/>
    </location>
</feature>
<dbReference type="EMBL" id="LXQA010702023">
    <property type="protein sequence ID" value="MCI66774.1"/>
    <property type="molecule type" value="Genomic_DNA"/>
</dbReference>
<comment type="caution">
    <text evidence="2">The sequence shown here is derived from an EMBL/GenBank/DDBJ whole genome shotgun (WGS) entry which is preliminary data.</text>
</comment>
<name>A0A392U260_9FABA</name>
<dbReference type="InterPro" id="IPR013103">
    <property type="entry name" value="RVT_2"/>
</dbReference>
<keyword evidence="2" id="KW-0808">Transferase</keyword>
<feature type="domain" description="Reverse transcriptase Ty1/copia-type" evidence="1">
    <location>
        <begin position="1"/>
        <end position="43"/>
    </location>
</feature>
<dbReference type="AlphaFoldDB" id="A0A392U260"/>
<keyword evidence="3" id="KW-1185">Reference proteome</keyword>
<sequence length="44" mass="5107">VLKLNKALYGLKQAPRAWNKKIDDFLEQIGYVKCTVEHGIYVKD</sequence>
<dbReference type="Pfam" id="PF07727">
    <property type="entry name" value="RVT_2"/>
    <property type="match status" value="1"/>
</dbReference>
<organism evidence="2 3">
    <name type="scientific">Trifolium medium</name>
    <dbReference type="NCBI Taxonomy" id="97028"/>
    <lineage>
        <taxon>Eukaryota</taxon>
        <taxon>Viridiplantae</taxon>
        <taxon>Streptophyta</taxon>
        <taxon>Embryophyta</taxon>
        <taxon>Tracheophyta</taxon>
        <taxon>Spermatophyta</taxon>
        <taxon>Magnoliopsida</taxon>
        <taxon>eudicotyledons</taxon>
        <taxon>Gunneridae</taxon>
        <taxon>Pentapetalae</taxon>
        <taxon>rosids</taxon>
        <taxon>fabids</taxon>
        <taxon>Fabales</taxon>
        <taxon>Fabaceae</taxon>
        <taxon>Papilionoideae</taxon>
        <taxon>50 kb inversion clade</taxon>
        <taxon>NPAAA clade</taxon>
        <taxon>Hologalegina</taxon>
        <taxon>IRL clade</taxon>
        <taxon>Trifolieae</taxon>
        <taxon>Trifolium</taxon>
    </lineage>
</organism>
<reference evidence="2 3" key="1">
    <citation type="journal article" date="2018" name="Front. Plant Sci.">
        <title>Red Clover (Trifolium pratense) and Zigzag Clover (T. medium) - A Picture of Genomic Similarities and Differences.</title>
        <authorList>
            <person name="Dluhosova J."/>
            <person name="Istvanek J."/>
            <person name="Nedelnik J."/>
            <person name="Repkova J."/>
        </authorList>
    </citation>
    <scope>NUCLEOTIDE SEQUENCE [LARGE SCALE GENOMIC DNA]</scope>
    <source>
        <strain evidence="3">cv. 10/8</strain>
        <tissue evidence="2">Leaf</tissue>
    </source>
</reference>
<evidence type="ECO:0000313" key="2">
    <source>
        <dbReference type="EMBL" id="MCI66774.1"/>
    </source>
</evidence>
<evidence type="ECO:0000313" key="3">
    <source>
        <dbReference type="Proteomes" id="UP000265520"/>
    </source>
</evidence>
<evidence type="ECO:0000259" key="1">
    <source>
        <dbReference type="Pfam" id="PF07727"/>
    </source>
</evidence>
<protein>
    <submittedName>
        <fullName evidence="2">Galacturonosyltransferase 3</fullName>
    </submittedName>
</protein>
<accession>A0A392U260</accession>
<dbReference type="Proteomes" id="UP000265520">
    <property type="component" value="Unassembled WGS sequence"/>
</dbReference>
<dbReference type="GO" id="GO:0016740">
    <property type="term" value="F:transferase activity"/>
    <property type="evidence" value="ECO:0007669"/>
    <property type="project" value="UniProtKB-KW"/>
</dbReference>
<proteinExistence type="predicted"/>